<evidence type="ECO:0008006" key="16">
    <source>
        <dbReference type="Google" id="ProtNLM"/>
    </source>
</evidence>
<dbReference type="SUPFAM" id="SSF48019">
    <property type="entry name" value="post-AAA+ oligomerization domain-like"/>
    <property type="match status" value="1"/>
</dbReference>
<evidence type="ECO:0000256" key="5">
    <source>
        <dbReference type="ARBA" id="ARBA00022763"/>
    </source>
</evidence>
<keyword evidence="10" id="KW-0175">Coiled coil</keyword>
<dbReference type="Gene3D" id="3.30.160.60">
    <property type="entry name" value="Classic Zinc Finger"/>
    <property type="match status" value="1"/>
</dbReference>
<reference evidence="14" key="1">
    <citation type="journal article" date="2023" name="Mol. Biol. Evol.">
        <title>Third-Generation Sequencing Reveals the Adaptive Role of the Epigenome in Three Deep-Sea Polychaetes.</title>
        <authorList>
            <person name="Perez M."/>
            <person name="Aroh O."/>
            <person name="Sun Y."/>
            <person name="Lan Y."/>
            <person name="Juniper S.K."/>
            <person name="Young C.R."/>
            <person name="Angers B."/>
            <person name="Qian P.Y."/>
        </authorList>
    </citation>
    <scope>NUCLEOTIDE SEQUENCE</scope>
    <source>
        <strain evidence="14">P08H-3</strain>
    </source>
</reference>
<dbReference type="GO" id="GO:0006261">
    <property type="term" value="P:DNA-templated DNA replication"/>
    <property type="evidence" value="ECO:0007669"/>
    <property type="project" value="TreeGrafter"/>
</dbReference>
<feature type="region of interest" description="Disordered" evidence="11">
    <location>
        <begin position="117"/>
        <end position="148"/>
    </location>
</feature>
<dbReference type="GO" id="GO:0000731">
    <property type="term" value="P:DNA synthesis involved in DNA repair"/>
    <property type="evidence" value="ECO:0007669"/>
    <property type="project" value="TreeGrafter"/>
</dbReference>
<dbReference type="EMBL" id="JAODUP010000326">
    <property type="protein sequence ID" value="KAK2152541.1"/>
    <property type="molecule type" value="Genomic_DNA"/>
</dbReference>
<keyword evidence="9" id="KW-0234">DNA repair</keyword>
<evidence type="ECO:0000256" key="6">
    <source>
        <dbReference type="ARBA" id="ARBA00022771"/>
    </source>
</evidence>
<dbReference type="InterPro" id="IPR021886">
    <property type="entry name" value="MgsA_C"/>
</dbReference>
<dbReference type="Gene3D" id="3.40.50.300">
    <property type="entry name" value="P-loop containing nucleotide triphosphate hydrolases"/>
    <property type="match status" value="1"/>
</dbReference>
<dbReference type="AlphaFoldDB" id="A0AAD9JH26"/>
<keyword evidence="2" id="KW-0235">DNA replication</keyword>
<keyword evidence="4" id="KW-0547">Nucleotide-binding</keyword>
<evidence type="ECO:0000256" key="1">
    <source>
        <dbReference type="ARBA" id="ARBA00008959"/>
    </source>
</evidence>
<evidence type="ECO:0000256" key="8">
    <source>
        <dbReference type="ARBA" id="ARBA00022840"/>
    </source>
</evidence>
<dbReference type="InterPro" id="IPR003959">
    <property type="entry name" value="ATPase_AAA_core"/>
</dbReference>
<dbReference type="SMART" id="SM00382">
    <property type="entry name" value="AAA"/>
    <property type="match status" value="1"/>
</dbReference>
<evidence type="ECO:0000256" key="9">
    <source>
        <dbReference type="ARBA" id="ARBA00023204"/>
    </source>
</evidence>
<feature type="region of interest" description="Disordered" evidence="11">
    <location>
        <begin position="35"/>
        <end position="58"/>
    </location>
</feature>
<comment type="caution">
    <text evidence="14">The sequence shown here is derived from an EMBL/GenBank/DDBJ whole genome shotgun (WGS) entry which is preliminary data.</text>
</comment>
<dbReference type="InterPro" id="IPR027417">
    <property type="entry name" value="P-loop_NTPase"/>
</dbReference>
<dbReference type="GO" id="GO:0003677">
    <property type="term" value="F:DNA binding"/>
    <property type="evidence" value="ECO:0007669"/>
    <property type="project" value="InterPro"/>
</dbReference>
<evidence type="ECO:0000256" key="2">
    <source>
        <dbReference type="ARBA" id="ARBA00022705"/>
    </source>
</evidence>
<keyword evidence="5" id="KW-0227">DNA damage</keyword>
<evidence type="ECO:0000256" key="3">
    <source>
        <dbReference type="ARBA" id="ARBA00022723"/>
    </source>
</evidence>
<dbReference type="GO" id="GO:0005524">
    <property type="term" value="F:ATP binding"/>
    <property type="evidence" value="ECO:0007669"/>
    <property type="project" value="UniProtKB-KW"/>
</dbReference>
<feature type="domain" description="UBZ4-type" evidence="13">
    <location>
        <begin position="5"/>
        <end position="28"/>
    </location>
</feature>
<evidence type="ECO:0000259" key="12">
    <source>
        <dbReference type="SMART" id="SM00382"/>
    </source>
</evidence>
<dbReference type="FunFam" id="1.20.272.10:FF:000001">
    <property type="entry name" value="Putative AAA family ATPase"/>
    <property type="match status" value="1"/>
</dbReference>
<protein>
    <recommendedName>
        <fullName evidence="16">ATPase WRNIP1</fullName>
    </recommendedName>
</protein>
<dbReference type="CDD" id="cd00009">
    <property type="entry name" value="AAA"/>
    <property type="match status" value="1"/>
</dbReference>
<dbReference type="Pfam" id="PF12002">
    <property type="entry name" value="MgsA_C"/>
    <property type="match status" value="1"/>
</dbReference>
<evidence type="ECO:0000313" key="14">
    <source>
        <dbReference type="EMBL" id="KAK2152541.1"/>
    </source>
</evidence>
<evidence type="ECO:0000256" key="4">
    <source>
        <dbReference type="ARBA" id="ARBA00022741"/>
    </source>
</evidence>
<keyword evidence="7" id="KW-0862">Zinc</keyword>
<keyword evidence="3" id="KW-0479">Metal-binding</keyword>
<dbReference type="Gene3D" id="1.10.8.60">
    <property type="match status" value="1"/>
</dbReference>
<dbReference type="SMART" id="SM00734">
    <property type="entry name" value="ZnF_Rad18"/>
    <property type="match status" value="1"/>
</dbReference>
<name>A0AAD9JH26_9ANNE</name>
<dbReference type="Pfam" id="PF00004">
    <property type="entry name" value="AAA"/>
    <property type="match status" value="1"/>
</dbReference>
<evidence type="ECO:0000256" key="11">
    <source>
        <dbReference type="SAM" id="MobiDB-lite"/>
    </source>
</evidence>
<dbReference type="GO" id="GO:0008047">
    <property type="term" value="F:enzyme activator activity"/>
    <property type="evidence" value="ECO:0007669"/>
    <property type="project" value="TreeGrafter"/>
</dbReference>
<dbReference type="FunFam" id="3.40.50.300:FF:000137">
    <property type="entry name" value="Replication-associated recombination protein A"/>
    <property type="match status" value="1"/>
</dbReference>
<dbReference type="Gene3D" id="1.20.272.10">
    <property type="match status" value="1"/>
</dbReference>
<dbReference type="PANTHER" id="PTHR13779:SF7">
    <property type="entry name" value="ATPASE WRNIP1"/>
    <property type="match status" value="1"/>
</dbReference>
<dbReference type="GO" id="GO:0017116">
    <property type="term" value="F:single-stranded DNA helicase activity"/>
    <property type="evidence" value="ECO:0007669"/>
    <property type="project" value="TreeGrafter"/>
</dbReference>
<dbReference type="GO" id="GO:0005634">
    <property type="term" value="C:nucleus"/>
    <property type="evidence" value="ECO:0007669"/>
    <property type="project" value="TreeGrafter"/>
</dbReference>
<dbReference type="PANTHER" id="PTHR13779">
    <property type="entry name" value="WERNER HELICASE-INTERACTING PROTEIN 1 FAMILY MEMBER"/>
    <property type="match status" value="1"/>
</dbReference>
<keyword evidence="6" id="KW-0863">Zinc-finger</keyword>
<feature type="compositionally biased region" description="Polar residues" evidence="11">
    <location>
        <begin position="138"/>
        <end position="148"/>
    </location>
</feature>
<comment type="similarity">
    <text evidence="1">Belongs to the AAA ATPase family. RarA/MGS1/WRNIP1 subfamily.</text>
</comment>
<dbReference type="SUPFAM" id="SSF52540">
    <property type="entry name" value="P-loop containing nucleoside triphosphate hydrolases"/>
    <property type="match status" value="1"/>
</dbReference>
<dbReference type="InterPro" id="IPR006642">
    <property type="entry name" value="Rad18_UBZ4"/>
</dbReference>
<proteinExistence type="inferred from homology"/>
<dbReference type="Gene3D" id="1.10.3710.10">
    <property type="entry name" value="DNA polymerase III clamp loader subunits, C-terminal domain"/>
    <property type="match status" value="1"/>
</dbReference>
<dbReference type="InterPro" id="IPR008921">
    <property type="entry name" value="DNA_pol3_clamp-load_cplx_C"/>
</dbReference>
<evidence type="ECO:0000256" key="10">
    <source>
        <dbReference type="SAM" id="Coils"/>
    </source>
</evidence>
<evidence type="ECO:0000313" key="15">
    <source>
        <dbReference type="Proteomes" id="UP001208570"/>
    </source>
</evidence>
<dbReference type="InterPro" id="IPR003593">
    <property type="entry name" value="AAA+_ATPase"/>
</dbReference>
<sequence>MSSVCFPCPICDVSYPEQEIKQHVDKCLAALESISSKDRQSTRSPPQKQVKLEDGAGCRETKNVQNDLELPHKKSTLQLSNTPMDLSGVTDSCCSLARIIKDVHGTKSQQNAFSLLQGASRKTPSKLKQSPIKLKPPGQSQNPKDANLFNTSAGRQRADVEKQATLGSNISRSISENQSSPVQLSPHKMVGDVISSAKAGQTLYDRHSHQPLADRLRPNSLDDYIGQDHVMGPGRMLRQLLMSHRIPSMILWGPPGCGKTTLAKIISTKCEENPSIRFVHMSAATAALADVKEMVKIAKNELKSWKRKTILFMDEIHRFNKLQQGGADNRGGDFMGVRDSFLPHVEDGTIVLVGATTENPSFHINNALLSRCKVIVLEKLSVSDVEKIIYKCLTKLGITVVCDTLQKEQPHDHSDICIQLDAITSLASHCDGDARSALNTLQVTVEAKSTKNHDSTEADPTLQKIITVDDIKEALQRSHVQYDRTGEEHYNCVSALQKSIRGSDDNAAIYWLTRMLKGGEDPMYIARRLVVCASEDIGLADPQALVLAIACQQACHLIGSPECSINLAHCVTYLARAPKSNEAYLALKRAKDVISNHQGAVPAVPLHLRNAPTKLMQNLGTCYGQGYKYNHNFSGVVEQEYLPKDLIGINFFTKE</sequence>
<dbReference type="CDD" id="cd18139">
    <property type="entry name" value="HLD_clamp_RarA"/>
    <property type="match status" value="1"/>
</dbReference>
<dbReference type="InterPro" id="IPR032423">
    <property type="entry name" value="AAA_assoc_2"/>
</dbReference>
<keyword evidence="8" id="KW-0067">ATP-binding</keyword>
<dbReference type="Pfam" id="PF16193">
    <property type="entry name" value="AAA_assoc_2"/>
    <property type="match status" value="1"/>
</dbReference>
<evidence type="ECO:0000259" key="13">
    <source>
        <dbReference type="SMART" id="SM00734"/>
    </source>
</evidence>
<gene>
    <name evidence="14" type="ORF">LSH36_326g09072</name>
</gene>
<evidence type="ECO:0000256" key="7">
    <source>
        <dbReference type="ARBA" id="ARBA00022833"/>
    </source>
</evidence>
<keyword evidence="15" id="KW-1185">Reference proteome</keyword>
<organism evidence="14 15">
    <name type="scientific">Paralvinella palmiformis</name>
    <dbReference type="NCBI Taxonomy" id="53620"/>
    <lineage>
        <taxon>Eukaryota</taxon>
        <taxon>Metazoa</taxon>
        <taxon>Spiralia</taxon>
        <taxon>Lophotrochozoa</taxon>
        <taxon>Annelida</taxon>
        <taxon>Polychaeta</taxon>
        <taxon>Sedentaria</taxon>
        <taxon>Canalipalpata</taxon>
        <taxon>Terebellida</taxon>
        <taxon>Terebelliformia</taxon>
        <taxon>Alvinellidae</taxon>
        <taxon>Paralvinella</taxon>
    </lineage>
</organism>
<feature type="domain" description="AAA+ ATPase" evidence="12">
    <location>
        <begin position="245"/>
        <end position="381"/>
    </location>
</feature>
<feature type="coiled-coil region" evidence="10">
    <location>
        <begin position="281"/>
        <end position="308"/>
    </location>
</feature>
<accession>A0AAD9JH26</accession>
<dbReference type="InterPro" id="IPR051314">
    <property type="entry name" value="AAA_ATPase_RarA/MGS1/WRNIP1"/>
</dbReference>
<dbReference type="Proteomes" id="UP001208570">
    <property type="component" value="Unassembled WGS sequence"/>
</dbReference>
<dbReference type="GO" id="GO:0016887">
    <property type="term" value="F:ATP hydrolysis activity"/>
    <property type="evidence" value="ECO:0007669"/>
    <property type="project" value="InterPro"/>
</dbReference>
<dbReference type="GO" id="GO:0008270">
    <property type="term" value="F:zinc ion binding"/>
    <property type="evidence" value="ECO:0007669"/>
    <property type="project" value="UniProtKB-KW"/>
</dbReference>